<dbReference type="InterPro" id="IPR032675">
    <property type="entry name" value="LRR_dom_sf"/>
</dbReference>
<dbReference type="InterPro" id="IPR000157">
    <property type="entry name" value="TIR_dom"/>
</dbReference>
<keyword evidence="12" id="KW-0325">Glycoprotein</keyword>
<dbReference type="KEGG" id="spu:594808"/>
<keyword evidence="6 15" id="KW-0732">Signal</keyword>
<dbReference type="InterPro" id="IPR031283">
    <property type="entry name" value="AMIGO"/>
</dbReference>
<dbReference type="Pfam" id="PF01582">
    <property type="entry name" value="TIR"/>
    <property type="match status" value="1"/>
</dbReference>
<dbReference type="PROSITE" id="PS51450">
    <property type="entry name" value="LRR"/>
    <property type="match status" value="3"/>
</dbReference>
<dbReference type="InterPro" id="IPR003591">
    <property type="entry name" value="Leu-rich_rpt_typical-subtyp"/>
</dbReference>
<dbReference type="AlphaFoldDB" id="A0A7M7P6G9"/>
<dbReference type="InterPro" id="IPR000483">
    <property type="entry name" value="Cys-rich_flank_reg_C"/>
</dbReference>
<dbReference type="InterPro" id="IPR035897">
    <property type="entry name" value="Toll_tir_struct_dom_sf"/>
</dbReference>
<dbReference type="OMA" id="THFFRIS"/>
<feature type="domain" description="TIR" evidence="16">
    <location>
        <begin position="795"/>
        <end position="937"/>
    </location>
</feature>
<keyword evidence="9 14" id="KW-1133">Transmembrane helix</keyword>
<evidence type="ECO:0000256" key="8">
    <source>
        <dbReference type="ARBA" id="ARBA00022889"/>
    </source>
</evidence>
<keyword evidence="11" id="KW-0675">Receptor</keyword>
<dbReference type="EnsemblMetazoa" id="XM_030990106">
    <property type="protein sequence ID" value="XP_030845966"/>
    <property type="gene ID" value="LOC594808"/>
</dbReference>
<evidence type="ECO:0000256" key="12">
    <source>
        <dbReference type="ARBA" id="ARBA00023180"/>
    </source>
</evidence>
<reference evidence="17" key="2">
    <citation type="submission" date="2021-01" db="UniProtKB">
        <authorList>
            <consortium name="EnsemblMetazoa"/>
        </authorList>
    </citation>
    <scope>IDENTIFICATION</scope>
</reference>
<keyword evidence="7" id="KW-0677">Repeat</keyword>
<dbReference type="Proteomes" id="UP000007110">
    <property type="component" value="Unassembled WGS sequence"/>
</dbReference>
<keyword evidence="18" id="KW-1185">Reference proteome</keyword>
<evidence type="ECO:0000256" key="5">
    <source>
        <dbReference type="ARBA" id="ARBA00022692"/>
    </source>
</evidence>
<feature type="chain" id="PRO_5029798313" description="TIR domain-containing protein" evidence="15">
    <location>
        <begin position="27"/>
        <end position="950"/>
    </location>
</feature>
<feature type="signal peptide" evidence="15">
    <location>
        <begin position="1"/>
        <end position="26"/>
    </location>
</feature>
<keyword evidence="8" id="KW-0130">Cell adhesion</keyword>
<feature type="transmembrane region" description="Helical" evidence="14">
    <location>
        <begin position="742"/>
        <end position="763"/>
    </location>
</feature>
<evidence type="ECO:0000256" key="1">
    <source>
        <dbReference type="ARBA" id="ARBA00004251"/>
    </source>
</evidence>
<dbReference type="SMART" id="SM00365">
    <property type="entry name" value="LRR_SD22"/>
    <property type="match status" value="8"/>
</dbReference>
<sequence length="950" mass="109595">MAFIQRAPLLRCLPLVIVCILTPTLIQTIHQDAMFTPPMKCQYDVEQNKADCHFQGFDSIPQNLPNNIKELDVRLNNITFILSSSFKRYPLIQVLDLSSNDIRVIESASFYPLKDLNRLILNGNPNLVLPATDLFRWSKNLSILDLSFCYLKLLPNDTLKWSPSVESLYLGFNKLTFVNMSLCGRAKNVRLVGNKIKHLTAESFIFGCQSYYVDLRANPIKSVDPNVIASLHVRSLVLGYYPLTLKDTFSGICRSEIVELALFITDINITVLPRDFFGHLRNCSLSVLRLAGNKIQFLSPYVFSNLTRLVELDLSVNKVQSLSPYVFSNLTRLVELDLSCNKIQSLSPYVFSNLTRLVELDLSYNKIQSLSQYVFSNLTRLVELHLSYNEIVTVEPVFFQGMRELKVLNLKKNRIKYINPNTDVWALDLNELYLRGNSLTTLSEFAFFGLRNLTLLDLSFNRDLIVLEITSSSELTGIQTINLNYCLISRFQPVAPNLTTLHLNNNDNPMVCPIHRISFKDSQELVDLEIRESGLSTNDLWDILLNVSIFDGLSNLIILDLSFNYFNILDNFPARIFEQLSALQKLSLEACRISGLHPLAFMGLESLRVLNLRGNTIQQLNFDIFKVLELVTIINLDDNRLAYLDEQLFSNNPRLTTLLLSNNRLTRLNQTTFEPIESLLLSFDLSLNPIVCNCDLRWFRDLVRHIDVINENRTVCSSASLEPLRRKPLLDFDPNKLCGLNIVLVTLTPLAGIFLVVIVVVLYHNRWPLKYKLFLLKLMVIGYKEMRDARNHNDYEFDLNIIFYDDDEEWVRQQLQPALEERLPQFQKNVFGDQDLILGMHYLDAVDYVVSHSYKTIILLSRAAVHDRWFMLKLRTAMDHVSDTETEFVVVVFLEDFPDEDIPFLARLYLSDGRPYQHWTEDVRGHDFFWNALVKNLTINLRTNDFIPNE</sequence>
<dbReference type="SMART" id="SM00255">
    <property type="entry name" value="TIR"/>
    <property type="match status" value="1"/>
</dbReference>
<proteinExistence type="inferred from homology"/>
<dbReference type="Gene3D" id="3.80.10.10">
    <property type="entry name" value="Ribonuclease Inhibitor"/>
    <property type="match status" value="6"/>
</dbReference>
<evidence type="ECO:0000256" key="7">
    <source>
        <dbReference type="ARBA" id="ARBA00022737"/>
    </source>
</evidence>
<dbReference type="GO" id="GO:0007155">
    <property type="term" value="P:cell adhesion"/>
    <property type="evidence" value="ECO:0007669"/>
    <property type="project" value="UniProtKB-KW"/>
</dbReference>
<keyword evidence="13" id="KW-0393">Immunoglobulin domain</keyword>
<organism evidence="17 18">
    <name type="scientific">Strongylocentrotus purpuratus</name>
    <name type="common">Purple sea urchin</name>
    <dbReference type="NCBI Taxonomy" id="7668"/>
    <lineage>
        <taxon>Eukaryota</taxon>
        <taxon>Metazoa</taxon>
        <taxon>Echinodermata</taxon>
        <taxon>Eleutherozoa</taxon>
        <taxon>Echinozoa</taxon>
        <taxon>Echinoidea</taxon>
        <taxon>Euechinoidea</taxon>
        <taxon>Echinacea</taxon>
        <taxon>Camarodonta</taxon>
        <taxon>Echinidea</taxon>
        <taxon>Strongylocentrotidae</taxon>
        <taxon>Strongylocentrotus</taxon>
    </lineage>
</organism>
<evidence type="ECO:0000256" key="2">
    <source>
        <dbReference type="ARBA" id="ARBA00005670"/>
    </source>
</evidence>
<comment type="similarity">
    <text evidence="3">Belongs to the Toll-like receptor family.</text>
</comment>
<dbReference type="GeneID" id="594808"/>
<dbReference type="RefSeq" id="XP_030845966.1">
    <property type="nucleotide sequence ID" value="XM_030990106.1"/>
</dbReference>
<dbReference type="SUPFAM" id="SSF52058">
    <property type="entry name" value="L domain-like"/>
    <property type="match status" value="2"/>
</dbReference>
<dbReference type="PANTHER" id="PTHR24368">
    <property type="entry name" value="AMPHOTERIN-INDUCED PROTEIN"/>
    <property type="match status" value="1"/>
</dbReference>
<evidence type="ECO:0000256" key="9">
    <source>
        <dbReference type="ARBA" id="ARBA00022989"/>
    </source>
</evidence>
<evidence type="ECO:0000259" key="16">
    <source>
        <dbReference type="PROSITE" id="PS50104"/>
    </source>
</evidence>
<evidence type="ECO:0000313" key="17">
    <source>
        <dbReference type="EnsemblMetazoa" id="XP_030845966"/>
    </source>
</evidence>
<evidence type="ECO:0000256" key="13">
    <source>
        <dbReference type="ARBA" id="ARBA00023319"/>
    </source>
</evidence>
<evidence type="ECO:0000256" key="3">
    <source>
        <dbReference type="ARBA" id="ARBA00009634"/>
    </source>
</evidence>
<comment type="subcellular location">
    <subcellularLocation>
        <location evidence="1">Cell membrane</location>
        <topology evidence="1">Single-pass type I membrane protein</topology>
    </subcellularLocation>
</comment>
<dbReference type="PROSITE" id="PS50104">
    <property type="entry name" value="TIR"/>
    <property type="match status" value="1"/>
</dbReference>
<evidence type="ECO:0000256" key="11">
    <source>
        <dbReference type="ARBA" id="ARBA00023170"/>
    </source>
</evidence>
<evidence type="ECO:0000313" key="18">
    <source>
        <dbReference type="Proteomes" id="UP000007110"/>
    </source>
</evidence>
<dbReference type="GO" id="GO:0007165">
    <property type="term" value="P:signal transduction"/>
    <property type="evidence" value="ECO:0007669"/>
    <property type="project" value="InterPro"/>
</dbReference>
<evidence type="ECO:0000256" key="6">
    <source>
        <dbReference type="ARBA" id="ARBA00022729"/>
    </source>
</evidence>
<dbReference type="SMART" id="SM00369">
    <property type="entry name" value="LRR_TYP"/>
    <property type="match status" value="15"/>
</dbReference>
<reference evidence="18" key="1">
    <citation type="submission" date="2015-02" db="EMBL/GenBank/DDBJ databases">
        <title>Genome sequencing for Strongylocentrotus purpuratus.</title>
        <authorList>
            <person name="Murali S."/>
            <person name="Liu Y."/>
            <person name="Vee V."/>
            <person name="English A."/>
            <person name="Wang M."/>
            <person name="Skinner E."/>
            <person name="Han Y."/>
            <person name="Muzny D.M."/>
            <person name="Worley K.C."/>
            <person name="Gibbs R.A."/>
        </authorList>
    </citation>
    <scope>NUCLEOTIDE SEQUENCE</scope>
</reference>
<dbReference type="GO" id="GO:0005886">
    <property type="term" value="C:plasma membrane"/>
    <property type="evidence" value="ECO:0007669"/>
    <property type="project" value="UniProtKB-SubCell"/>
</dbReference>
<evidence type="ECO:0000256" key="15">
    <source>
        <dbReference type="SAM" id="SignalP"/>
    </source>
</evidence>
<dbReference type="Gene3D" id="3.40.50.10140">
    <property type="entry name" value="Toll/interleukin-1 receptor homology (TIR) domain"/>
    <property type="match status" value="1"/>
</dbReference>
<dbReference type="InParanoid" id="A0A7M7P6G9"/>
<dbReference type="SMART" id="SM00082">
    <property type="entry name" value="LRRCT"/>
    <property type="match status" value="1"/>
</dbReference>
<protein>
    <recommendedName>
        <fullName evidence="16">TIR domain-containing protein</fullName>
    </recommendedName>
</protein>
<dbReference type="Pfam" id="PF13855">
    <property type="entry name" value="LRR_8"/>
    <property type="match status" value="5"/>
</dbReference>
<dbReference type="SUPFAM" id="SSF52200">
    <property type="entry name" value="Toll/Interleukin receptor TIR domain"/>
    <property type="match status" value="1"/>
</dbReference>
<dbReference type="FunFam" id="3.80.10.10:FF:001360">
    <property type="entry name" value="Uncharacterized protein"/>
    <property type="match status" value="1"/>
</dbReference>
<keyword evidence="4" id="KW-0433">Leucine-rich repeat</keyword>
<keyword evidence="5 14" id="KW-0812">Transmembrane</keyword>
<accession>A0A7M7P6G9</accession>
<dbReference type="InterPro" id="IPR001611">
    <property type="entry name" value="Leu-rich_rpt"/>
</dbReference>
<comment type="similarity">
    <text evidence="2">Belongs to the immunoglobulin superfamily. AMIGO family.</text>
</comment>
<dbReference type="OrthoDB" id="676979at2759"/>
<dbReference type="PANTHER" id="PTHR24368:SF210">
    <property type="entry name" value="SURFACE ANTIGEN BSPA-LIKE"/>
    <property type="match status" value="1"/>
</dbReference>
<evidence type="ECO:0000256" key="4">
    <source>
        <dbReference type="ARBA" id="ARBA00022614"/>
    </source>
</evidence>
<evidence type="ECO:0000256" key="10">
    <source>
        <dbReference type="ARBA" id="ARBA00023136"/>
    </source>
</evidence>
<keyword evidence="10 14" id="KW-0472">Membrane</keyword>
<dbReference type="FunFam" id="3.80.10.10:FF:001164">
    <property type="entry name" value="GH01279p"/>
    <property type="match status" value="1"/>
</dbReference>
<name>A0A7M7P6G9_STRPU</name>
<evidence type="ECO:0000256" key="14">
    <source>
        <dbReference type="SAM" id="Phobius"/>
    </source>
</evidence>